<dbReference type="Proteomes" id="UP001501803">
    <property type="component" value="Unassembled WGS sequence"/>
</dbReference>
<organism evidence="2 3">
    <name type="scientific">Leifsonia kafniensis</name>
    <dbReference type="NCBI Taxonomy" id="475957"/>
    <lineage>
        <taxon>Bacteria</taxon>
        <taxon>Bacillati</taxon>
        <taxon>Actinomycetota</taxon>
        <taxon>Actinomycetes</taxon>
        <taxon>Micrococcales</taxon>
        <taxon>Microbacteriaceae</taxon>
        <taxon>Leifsonia</taxon>
    </lineage>
</organism>
<feature type="compositionally biased region" description="Low complexity" evidence="1">
    <location>
        <begin position="54"/>
        <end position="63"/>
    </location>
</feature>
<proteinExistence type="predicted"/>
<keyword evidence="3" id="KW-1185">Reference proteome</keyword>
<name>A0ABP7KGJ0_9MICO</name>
<feature type="region of interest" description="Disordered" evidence="1">
    <location>
        <begin position="41"/>
        <end position="63"/>
    </location>
</feature>
<accession>A0ABP7KGJ0</accession>
<evidence type="ECO:0000313" key="3">
    <source>
        <dbReference type="Proteomes" id="UP001501803"/>
    </source>
</evidence>
<gene>
    <name evidence="2" type="ORF">GCM10022381_18690</name>
</gene>
<evidence type="ECO:0000256" key="1">
    <source>
        <dbReference type="SAM" id="MobiDB-lite"/>
    </source>
</evidence>
<feature type="compositionally biased region" description="Gly residues" evidence="1">
    <location>
        <begin position="42"/>
        <end position="53"/>
    </location>
</feature>
<comment type="caution">
    <text evidence="2">The sequence shown here is derived from an EMBL/GenBank/DDBJ whole genome shotgun (WGS) entry which is preliminary data.</text>
</comment>
<reference evidence="3" key="1">
    <citation type="journal article" date="2019" name="Int. J. Syst. Evol. Microbiol.">
        <title>The Global Catalogue of Microorganisms (GCM) 10K type strain sequencing project: providing services to taxonomists for standard genome sequencing and annotation.</title>
        <authorList>
            <consortium name="The Broad Institute Genomics Platform"/>
            <consortium name="The Broad Institute Genome Sequencing Center for Infectious Disease"/>
            <person name="Wu L."/>
            <person name="Ma J."/>
        </authorList>
    </citation>
    <scope>NUCLEOTIDE SEQUENCE [LARGE SCALE GENOMIC DNA]</scope>
    <source>
        <strain evidence="3">JCM 17021</strain>
    </source>
</reference>
<protein>
    <submittedName>
        <fullName evidence="2">Uncharacterized protein</fullName>
    </submittedName>
</protein>
<sequence length="135" mass="13186">MRISALPAESLQRVKAVALGEPGASIRGGAADQERWLAIVPGLGGDPGSGSGSASGSSRGAGHDASVALTGVTLALPLLAAGGSVLASWTDSEHAHSDFTALTVEQPQSTAACALSPGLLGAMRANPICAVSSLD</sequence>
<dbReference type="EMBL" id="BAABCN010000003">
    <property type="protein sequence ID" value="GAA3876321.1"/>
    <property type="molecule type" value="Genomic_DNA"/>
</dbReference>
<dbReference type="RefSeq" id="WP_345065298.1">
    <property type="nucleotide sequence ID" value="NZ_BAABCN010000003.1"/>
</dbReference>
<evidence type="ECO:0000313" key="2">
    <source>
        <dbReference type="EMBL" id="GAA3876321.1"/>
    </source>
</evidence>